<organism evidence="1 2">
    <name type="scientific">Porites evermanni</name>
    <dbReference type="NCBI Taxonomy" id="104178"/>
    <lineage>
        <taxon>Eukaryota</taxon>
        <taxon>Metazoa</taxon>
        <taxon>Cnidaria</taxon>
        <taxon>Anthozoa</taxon>
        <taxon>Hexacorallia</taxon>
        <taxon>Scleractinia</taxon>
        <taxon>Fungiina</taxon>
        <taxon>Poritidae</taxon>
        <taxon>Porites</taxon>
    </lineage>
</organism>
<evidence type="ECO:0000313" key="2">
    <source>
        <dbReference type="Proteomes" id="UP001159427"/>
    </source>
</evidence>
<sequence length="105" mass="11960">MATLLLDIQSSVPAVPRPIEPANIHRCDMVSQGGGTPKFGYLTVCRLCSAINLPSFYPNEIVDLLIESKGKDRKERWKEFLKYVDENNQHYDPRMISTDVVDFLC</sequence>
<accession>A0ABN8LXU3</accession>
<feature type="non-terminal residue" evidence="1">
    <location>
        <position position="105"/>
    </location>
</feature>
<evidence type="ECO:0000313" key="1">
    <source>
        <dbReference type="EMBL" id="CAH3020738.1"/>
    </source>
</evidence>
<dbReference type="Proteomes" id="UP001159427">
    <property type="component" value="Unassembled WGS sequence"/>
</dbReference>
<reference evidence="1 2" key="1">
    <citation type="submission" date="2022-05" db="EMBL/GenBank/DDBJ databases">
        <authorList>
            <consortium name="Genoscope - CEA"/>
            <person name="William W."/>
        </authorList>
    </citation>
    <scope>NUCLEOTIDE SEQUENCE [LARGE SCALE GENOMIC DNA]</scope>
</reference>
<comment type="caution">
    <text evidence="1">The sequence shown here is derived from an EMBL/GenBank/DDBJ whole genome shotgun (WGS) entry which is preliminary data.</text>
</comment>
<name>A0ABN8LXU3_9CNID</name>
<dbReference type="EMBL" id="CALNXI010000157">
    <property type="protein sequence ID" value="CAH3020738.1"/>
    <property type="molecule type" value="Genomic_DNA"/>
</dbReference>
<gene>
    <name evidence="1" type="ORF">PEVE_00008354</name>
</gene>
<protein>
    <submittedName>
        <fullName evidence="1">Uncharacterized protein</fullName>
    </submittedName>
</protein>
<proteinExistence type="predicted"/>
<keyword evidence="2" id="KW-1185">Reference proteome</keyword>